<feature type="region of interest" description="Disordered" evidence="1">
    <location>
        <begin position="65"/>
        <end position="84"/>
    </location>
</feature>
<evidence type="ECO:0000313" key="2">
    <source>
        <dbReference type="EMBL" id="WXB09189.1"/>
    </source>
</evidence>
<organism evidence="2 3">
    <name type="scientific">Pendulispora rubella</name>
    <dbReference type="NCBI Taxonomy" id="2741070"/>
    <lineage>
        <taxon>Bacteria</taxon>
        <taxon>Pseudomonadati</taxon>
        <taxon>Myxococcota</taxon>
        <taxon>Myxococcia</taxon>
        <taxon>Myxococcales</taxon>
        <taxon>Sorangiineae</taxon>
        <taxon>Pendulisporaceae</taxon>
        <taxon>Pendulispora</taxon>
    </lineage>
</organism>
<proteinExistence type="predicted"/>
<name>A0ABZ2LE31_9BACT</name>
<reference evidence="2" key="1">
    <citation type="submission" date="2021-12" db="EMBL/GenBank/DDBJ databases">
        <title>Discovery of the Pendulisporaceae a myxobacterial family with distinct sporulation behavior and unique specialized metabolism.</title>
        <authorList>
            <person name="Garcia R."/>
            <person name="Popoff A."/>
            <person name="Bader C.D."/>
            <person name="Loehr J."/>
            <person name="Walesch S."/>
            <person name="Walt C."/>
            <person name="Boldt J."/>
            <person name="Bunk B."/>
            <person name="Haeckl F.J.F.P.J."/>
            <person name="Gunesch A.P."/>
            <person name="Birkelbach J."/>
            <person name="Nuebel U."/>
            <person name="Pietschmann T."/>
            <person name="Bach T."/>
            <person name="Mueller R."/>
        </authorList>
    </citation>
    <scope>NUCLEOTIDE SEQUENCE</scope>
    <source>
        <strain evidence="2">MSr11367</strain>
    </source>
</reference>
<accession>A0ABZ2LE31</accession>
<keyword evidence="3" id="KW-1185">Reference proteome</keyword>
<dbReference type="RefSeq" id="WP_394838860.1">
    <property type="nucleotide sequence ID" value="NZ_CP089929.1"/>
</dbReference>
<gene>
    <name evidence="2" type="ORF">LVJ94_18375</name>
</gene>
<feature type="compositionally biased region" description="Gly residues" evidence="1">
    <location>
        <begin position="39"/>
        <end position="54"/>
    </location>
</feature>
<evidence type="ECO:0000313" key="3">
    <source>
        <dbReference type="Proteomes" id="UP001374803"/>
    </source>
</evidence>
<protein>
    <submittedName>
        <fullName evidence="2">Uncharacterized protein</fullName>
    </submittedName>
</protein>
<evidence type="ECO:0000256" key="1">
    <source>
        <dbReference type="SAM" id="MobiDB-lite"/>
    </source>
</evidence>
<sequence length="84" mass="7714">MGGAGAKGGDKEVRRFPWGALGAPGGAGGDGSTSPMPGAGRGTHSAGGGGGGAVGHIAVNVRASESVPDIASDPPATVGVIGTH</sequence>
<feature type="compositionally biased region" description="Gly residues" evidence="1">
    <location>
        <begin position="22"/>
        <end position="31"/>
    </location>
</feature>
<feature type="region of interest" description="Disordered" evidence="1">
    <location>
        <begin position="1"/>
        <end position="55"/>
    </location>
</feature>
<dbReference type="Proteomes" id="UP001374803">
    <property type="component" value="Chromosome"/>
</dbReference>
<dbReference type="EMBL" id="CP089983">
    <property type="protein sequence ID" value="WXB09189.1"/>
    <property type="molecule type" value="Genomic_DNA"/>
</dbReference>